<evidence type="ECO:0000256" key="3">
    <source>
        <dbReference type="ARBA" id="ARBA00022691"/>
    </source>
</evidence>
<evidence type="ECO:0000256" key="2">
    <source>
        <dbReference type="ARBA" id="ARBA00022679"/>
    </source>
</evidence>
<comment type="similarity">
    <text evidence="5">Belongs to the QueA family.</text>
</comment>
<evidence type="ECO:0000313" key="7">
    <source>
        <dbReference type="Proteomes" id="UP000594468"/>
    </source>
</evidence>
<dbReference type="Gene3D" id="2.40.10.240">
    <property type="entry name" value="QueA-like"/>
    <property type="match status" value="1"/>
</dbReference>
<reference evidence="6 7" key="1">
    <citation type="submission" date="2020-02" db="EMBL/GenBank/DDBJ databases">
        <authorList>
            <person name="Zheng R.K."/>
            <person name="Sun C.M."/>
        </authorList>
    </citation>
    <scope>NUCLEOTIDE SEQUENCE [LARGE SCALE GENOMIC DNA]</scope>
    <source>
        <strain evidence="7">rifampicinis</strain>
    </source>
</reference>
<keyword evidence="7" id="KW-1185">Reference proteome</keyword>
<keyword evidence="3 5" id="KW-0949">S-adenosyl-L-methionine</keyword>
<proteinExistence type="inferred from homology"/>
<evidence type="ECO:0000256" key="4">
    <source>
        <dbReference type="ARBA" id="ARBA00022785"/>
    </source>
</evidence>
<dbReference type="InterPro" id="IPR042119">
    <property type="entry name" value="QueA_dom2"/>
</dbReference>
<dbReference type="KEGG" id="pmet:G4Y79_15720"/>
<comment type="function">
    <text evidence="5">Transfers and isomerizes the ribose moiety from AdoMet to the 7-aminomethyl group of 7-deazaguanine (preQ1-tRNA) to give epoxyqueuosine (oQ-tRNA).</text>
</comment>
<comment type="pathway">
    <text evidence="5">tRNA modification; tRNA-queuosine biosynthesis.</text>
</comment>
<keyword evidence="4 5" id="KW-0671">Queuosine biosynthesis</keyword>
<accession>A0A7S8ID38</accession>
<dbReference type="NCBIfam" id="NF001140">
    <property type="entry name" value="PRK00147.1"/>
    <property type="match status" value="1"/>
</dbReference>
<dbReference type="InterPro" id="IPR042118">
    <property type="entry name" value="QueA_dom1"/>
</dbReference>
<dbReference type="SUPFAM" id="SSF111337">
    <property type="entry name" value="QueA-like"/>
    <property type="match status" value="1"/>
</dbReference>
<dbReference type="GO" id="GO:0051075">
    <property type="term" value="F:S-adenosylmethionine:tRNA ribosyltransferase-isomerase activity"/>
    <property type="evidence" value="ECO:0007669"/>
    <property type="project" value="UniProtKB-EC"/>
</dbReference>
<keyword evidence="6" id="KW-0413">Isomerase</keyword>
<dbReference type="Pfam" id="PF02547">
    <property type="entry name" value="Queuosine_synth"/>
    <property type="match status" value="1"/>
</dbReference>
<dbReference type="PANTHER" id="PTHR30307">
    <property type="entry name" value="S-ADENOSYLMETHIONINE:TRNA RIBOSYLTRANSFERASE-ISOMERASE"/>
    <property type="match status" value="1"/>
</dbReference>
<comment type="catalytic activity">
    <reaction evidence="5">
        <text>7-aminomethyl-7-carbaguanosine(34) in tRNA + S-adenosyl-L-methionine = epoxyqueuosine(34) in tRNA + adenine + L-methionine + 2 H(+)</text>
        <dbReference type="Rhea" id="RHEA:32155"/>
        <dbReference type="Rhea" id="RHEA-COMP:10342"/>
        <dbReference type="Rhea" id="RHEA-COMP:18582"/>
        <dbReference type="ChEBI" id="CHEBI:15378"/>
        <dbReference type="ChEBI" id="CHEBI:16708"/>
        <dbReference type="ChEBI" id="CHEBI:57844"/>
        <dbReference type="ChEBI" id="CHEBI:59789"/>
        <dbReference type="ChEBI" id="CHEBI:82833"/>
        <dbReference type="ChEBI" id="CHEBI:194443"/>
        <dbReference type="EC" id="2.4.99.17"/>
    </reaction>
</comment>
<evidence type="ECO:0000256" key="5">
    <source>
        <dbReference type="HAMAP-Rule" id="MF_00113"/>
    </source>
</evidence>
<organism evidence="6 7">
    <name type="scientific">Phototrophicus methaneseepsis</name>
    <dbReference type="NCBI Taxonomy" id="2710758"/>
    <lineage>
        <taxon>Bacteria</taxon>
        <taxon>Bacillati</taxon>
        <taxon>Chloroflexota</taxon>
        <taxon>Candidatus Thermofontia</taxon>
        <taxon>Phototrophicales</taxon>
        <taxon>Phototrophicaceae</taxon>
        <taxon>Phototrophicus</taxon>
    </lineage>
</organism>
<dbReference type="HAMAP" id="MF_00113">
    <property type="entry name" value="QueA"/>
    <property type="match status" value="1"/>
</dbReference>
<dbReference type="RefSeq" id="WP_195169224.1">
    <property type="nucleotide sequence ID" value="NZ_CP062983.1"/>
</dbReference>
<dbReference type="UniPathway" id="UPA00392"/>
<dbReference type="EC" id="2.4.99.17" evidence="5"/>
<name>A0A7S8ID38_9CHLR</name>
<comment type="subunit">
    <text evidence="5">Monomer.</text>
</comment>
<dbReference type="GO" id="GO:0008616">
    <property type="term" value="P:tRNA queuosine(34) biosynthetic process"/>
    <property type="evidence" value="ECO:0007669"/>
    <property type="project" value="UniProtKB-UniRule"/>
</dbReference>
<dbReference type="Gene3D" id="3.40.1780.10">
    <property type="entry name" value="QueA-like"/>
    <property type="match status" value="1"/>
</dbReference>
<dbReference type="AlphaFoldDB" id="A0A7S8ID38"/>
<keyword evidence="1 5" id="KW-0963">Cytoplasm</keyword>
<dbReference type="FunFam" id="2.40.10.240:FF:000002">
    <property type="entry name" value="S-adenosylmethionine:tRNA ribosyltransferase-isomerase"/>
    <property type="match status" value="1"/>
</dbReference>
<gene>
    <name evidence="5 6" type="primary">queA</name>
    <name evidence="6" type="ORF">G4Y79_15720</name>
</gene>
<comment type="subcellular location">
    <subcellularLocation>
        <location evidence="5">Cytoplasm</location>
    </subcellularLocation>
</comment>
<dbReference type="GO" id="GO:0005737">
    <property type="term" value="C:cytoplasm"/>
    <property type="evidence" value="ECO:0007669"/>
    <property type="project" value="UniProtKB-SubCell"/>
</dbReference>
<evidence type="ECO:0000313" key="6">
    <source>
        <dbReference type="EMBL" id="QPC81151.1"/>
    </source>
</evidence>
<keyword evidence="6" id="KW-0328">Glycosyltransferase</keyword>
<dbReference type="NCBIfam" id="TIGR00113">
    <property type="entry name" value="queA"/>
    <property type="match status" value="1"/>
</dbReference>
<protein>
    <recommendedName>
        <fullName evidence="5">S-adenosylmethionine:tRNA ribosyltransferase-isomerase</fullName>
        <ecNumber evidence="5">2.4.99.17</ecNumber>
    </recommendedName>
    <alternativeName>
        <fullName evidence="5">Queuosine biosynthesis protein QueA</fullName>
    </alternativeName>
</protein>
<evidence type="ECO:0000256" key="1">
    <source>
        <dbReference type="ARBA" id="ARBA00022490"/>
    </source>
</evidence>
<dbReference type="EMBL" id="CP062983">
    <property type="protein sequence ID" value="QPC81151.1"/>
    <property type="molecule type" value="Genomic_DNA"/>
</dbReference>
<dbReference type="Proteomes" id="UP000594468">
    <property type="component" value="Chromosome"/>
</dbReference>
<sequence>MKLTDFDYDLPENFIAQHPVEPRDSSRLMVLDRDTGAIEHHIFTDMVEMLNPGDVLVLNNTRVIPARLQAIKQDSGGKAEVLLLRQLTDTNWLVIVGGKNITDGRTLSFEGSHITATVIETRDGPQRVLEFSAPVGDLLQEQGKMPLPPYIHERLEDDERYQTVYNRIEGSAAAPTAGLHFTPDLLIALRDKGVQLAYCTLHVGLDTFQPVKVNDIEEHHIHSEYATLDATNAKIINDAKLAGGRIIAVGTTSARTLETAGILSAGGDPANPAASENMCPWRPVIAFEQDTRLFIYPGYRWRVLDGLITNFHLPKSTLLIMISAFAGRDNVLGAYETAKEEGYRFFSFGDAMFIR</sequence>
<dbReference type="InterPro" id="IPR036100">
    <property type="entry name" value="QueA_sf"/>
</dbReference>
<dbReference type="PANTHER" id="PTHR30307:SF0">
    <property type="entry name" value="S-ADENOSYLMETHIONINE:TRNA RIBOSYLTRANSFERASE-ISOMERASE"/>
    <property type="match status" value="1"/>
</dbReference>
<keyword evidence="2 5" id="KW-0808">Transferase</keyword>
<dbReference type="InterPro" id="IPR003699">
    <property type="entry name" value="QueA"/>
</dbReference>